<evidence type="ECO:0000313" key="1">
    <source>
        <dbReference type="EMBL" id="BCZ45041.1"/>
    </source>
</evidence>
<gene>
    <name evidence="1" type="ORF">psyc5s11_11080</name>
</gene>
<sequence>MMVKKILSEIRQLKQATEVLEYSSDNLNEIVGSFKIKYNYSAKDLYLCGDIPKSNTFVFHRLKKILLKVLRGRFHPPTLACSNR</sequence>
<reference evidence="2" key="1">
    <citation type="submission" date="2021-07" db="EMBL/GenBank/DDBJ databases">
        <title>Complete genome sequencing of a Clostridium isolate.</title>
        <authorList>
            <person name="Ueki A."/>
            <person name="Tonouchi A."/>
        </authorList>
    </citation>
    <scope>NUCLEOTIDE SEQUENCE [LARGE SCALE GENOMIC DNA]</scope>
    <source>
        <strain evidence="2">C5S11</strain>
    </source>
</reference>
<name>A0ABM7T2B4_9CLOT</name>
<evidence type="ECO:0000313" key="2">
    <source>
        <dbReference type="Proteomes" id="UP000824633"/>
    </source>
</evidence>
<dbReference type="EMBL" id="AP024849">
    <property type="protein sequence ID" value="BCZ45041.1"/>
    <property type="molecule type" value="Genomic_DNA"/>
</dbReference>
<proteinExistence type="predicted"/>
<organism evidence="1 2">
    <name type="scientific">Clostridium gelidum</name>
    <dbReference type="NCBI Taxonomy" id="704125"/>
    <lineage>
        <taxon>Bacteria</taxon>
        <taxon>Bacillati</taxon>
        <taxon>Bacillota</taxon>
        <taxon>Clostridia</taxon>
        <taxon>Eubacteriales</taxon>
        <taxon>Clostridiaceae</taxon>
        <taxon>Clostridium</taxon>
    </lineage>
</organism>
<accession>A0ABM7T2B4</accession>
<dbReference type="Proteomes" id="UP000824633">
    <property type="component" value="Chromosome"/>
</dbReference>
<protein>
    <submittedName>
        <fullName evidence="1">Uncharacterized protein</fullName>
    </submittedName>
</protein>
<keyword evidence="2" id="KW-1185">Reference proteome</keyword>
<dbReference type="RefSeq" id="WP_224036673.1">
    <property type="nucleotide sequence ID" value="NZ_AP024849.1"/>
</dbReference>